<evidence type="ECO:0000313" key="3">
    <source>
        <dbReference type="EMBL" id="EPS33107.1"/>
    </source>
</evidence>
<keyword evidence="4" id="KW-1185">Reference proteome</keyword>
<keyword evidence="2" id="KW-0812">Transmembrane</keyword>
<accession>S8BDL6</accession>
<keyword evidence="2" id="KW-1133">Transmembrane helix</keyword>
<dbReference type="EMBL" id="KB644415">
    <property type="protein sequence ID" value="EPS33107.1"/>
    <property type="molecule type" value="Genomic_DNA"/>
</dbReference>
<evidence type="ECO:0000256" key="2">
    <source>
        <dbReference type="SAM" id="Phobius"/>
    </source>
</evidence>
<sequence>MQHAVAHLIGRSADRASLSVQKRAGLSTTRLSEAPLGAFIVLVLSLALLFLAFAIWVVDYTYGQVVATLAAVENSNPDIYICIDDHSSDQDPTKPSVPSGIEDATLSHPSQPVTTGFRSTIKHLRAQAGFWSRLRGLSAYLCFVVPQVYVMILLSSSKGTTLLVVTCLNVLLAPLHLAWVHIVISQPSPRRFYQRIPHIRTCANIAPAIALRDGLSTAVYFATAALTHNLRWKALDDLSPSILSLGLPALMSAVVRVPTHAIFVRVAASMLPEEDETIVPFDRSFGGKIQPRVMGEGSHLGLLDAWQTFDRPARLRYGWVIIKTFFIEVFLGVFLLITWYPFMLLALL</sequence>
<dbReference type="PhylomeDB" id="S8BDL6"/>
<keyword evidence="2" id="KW-0472">Membrane</keyword>
<evidence type="ECO:0000256" key="1">
    <source>
        <dbReference type="SAM" id="MobiDB-lite"/>
    </source>
</evidence>
<dbReference type="AlphaFoldDB" id="S8BDL6"/>
<reference evidence="3 4" key="1">
    <citation type="journal article" date="2013" name="PLoS ONE">
        <title>Genomic and secretomic analyses reveal unique features of the lignocellulolytic enzyme system of Penicillium decumbens.</title>
        <authorList>
            <person name="Liu G."/>
            <person name="Zhang L."/>
            <person name="Wei X."/>
            <person name="Zou G."/>
            <person name="Qin Y."/>
            <person name="Ma L."/>
            <person name="Li J."/>
            <person name="Zheng H."/>
            <person name="Wang S."/>
            <person name="Wang C."/>
            <person name="Xun L."/>
            <person name="Zhao G.-P."/>
            <person name="Zhou Z."/>
            <person name="Qu Y."/>
        </authorList>
    </citation>
    <scope>NUCLEOTIDE SEQUENCE [LARGE SCALE GENOMIC DNA]</scope>
    <source>
        <strain evidence="4">114-2 / CGMCC 5302</strain>
    </source>
</reference>
<organism evidence="3 4">
    <name type="scientific">Penicillium oxalicum (strain 114-2 / CGMCC 5302)</name>
    <name type="common">Penicillium decumbens</name>
    <dbReference type="NCBI Taxonomy" id="933388"/>
    <lineage>
        <taxon>Eukaryota</taxon>
        <taxon>Fungi</taxon>
        <taxon>Dikarya</taxon>
        <taxon>Ascomycota</taxon>
        <taxon>Pezizomycotina</taxon>
        <taxon>Eurotiomycetes</taxon>
        <taxon>Eurotiomycetidae</taxon>
        <taxon>Eurotiales</taxon>
        <taxon>Aspergillaceae</taxon>
        <taxon>Penicillium</taxon>
    </lineage>
</organism>
<dbReference type="STRING" id="933388.S8BDL6"/>
<evidence type="ECO:0000313" key="4">
    <source>
        <dbReference type="Proteomes" id="UP000019376"/>
    </source>
</evidence>
<feature type="transmembrane region" description="Helical" evidence="2">
    <location>
        <begin position="137"/>
        <end position="156"/>
    </location>
</feature>
<feature type="transmembrane region" description="Helical" evidence="2">
    <location>
        <begin position="320"/>
        <end position="342"/>
    </location>
</feature>
<dbReference type="OrthoDB" id="2896006at2759"/>
<feature type="transmembrane region" description="Helical" evidence="2">
    <location>
        <begin position="36"/>
        <end position="58"/>
    </location>
</feature>
<dbReference type="eggNOG" id="ENOG502SERQ">
    <property type="taxonomic scope" value="Eukaryota"/>
</dbReference>
<dbReference type="Proteomes" id="UP000019376">
    <property type="component" value="Unassembled WGS sequence"/>
</dbReference>
<gene>
    <name evidence="3" type="ORF">PDE_08069</name>
</gene>
<feature type="transmembrane region" description="Helical" evidence="2">
    <location>
        <begin position="162"/>
        <end position="184"/>
    </location>
</feature>
<dbReference type="HOGENOM" id="CLU_038857_1_1_1"/>
<feature type="region of interest" description="Disordered" evidence="1">
    <location>
        <begin position="88"/>
        <end position="112"/>
    </location>
</feature>
<name>S8BDL6_PENO1</name>
<proteinExistence type="predicted"/>
<protein>
    <submittedName>
        <fullName evidence="3">Uncharacterized protein</fullName>
    </submittedName>
</protein>